<organism evidence="6 7">
    <name type="scientific">Babesia duncani</name>
    <dbReference type="NCBI Taxonomy" id="323732"/>
    <lineage>
        <taxon>Eukaryota</taxon>
        <taxon>Sar</taxon>
        <taxon>Alveolata</taxon>
        <taxon>Apicomplexa</taxon>
        <taxon>Aconoidasida</taxon>
        <taxon>Piroplasmida</taxon>
        <taxon>Babesiidae</taxon>
        <taxon>Babesia</taxon>
    </lineage>
</organism>
<dbReference type="PANTHER" id="PTHR14493:SF50">
    <property type="entry name" value="RING FINGER PROTEIN UNKEMPT"/>
    <property type="match status" value="1"/>
</dbReference>
<feature type="domain" description="C3H1-type" evidence="5">
    <location>
        <begin position="11"/>
        <end position="39"/>
    </location>
</feature>
<dbReference type="RefSeq" id="XP_067803586.1">
    <property type="nucleotide sequence ID" value="XM_067947022.1"/>
</dbReference>
<feature type="zinc finger region" description="C3H1-type" evidence="4">
    <location>
        <begin position="11"/>
        <end position="39"/>
    </location>
</feature>
<dbReference type="GeneID" id="94336291"/>
<dbReference type="PROSITE" id="PS50103">
    <property type="entry name" value="ZF_C3H1"/>
    <property type="match status" value="2"/>
</dbReference>
<dbReference type="EMBL" id="JALLKP010000002">
    <property type="protein sequence ID" value="KAK2196744.1"/>
    <property type="molecule type" value="Genomic_DNA"/>
</dbReference>
<comment type="caution">
    <text evidence="6">The sequence shown here is derived from an EMBL/GenBank/DDBJ whole genome shotgun (WGS) entry which is preliminary data.</text>
</comment>
<evidence type="ECO:0000256" key="4">
    <source>
        <dbReference type="PROSITE-ProRule" id="PRU00723"/>
    </source>
</evidence>
<dbReference type="SMART" id="SM00356">
    <property type="entry name" value="ZnF_C3H1"/>
    <property type="match status" value="3"/>
</dbReference>
<dbReference type="InterPro" id="IPR000571">
    <property type="entry name" value="Znf_CCCH"/>
</dbReference>
<reference evidence="6" key="1">
    <citation type="journal article" date="2023" name="Nat. Microbiol.">
        <title>Babesia duncani multi-omics identifies virulence factors and drug targets.</title>
        <authorList>
            <person name="Singh P."/>
            <person name="Lonardi S."/>
            <person name="Liang Q."/>
            <person name="Vydyam P."/>
            <person name="Khabirova E."/>
            <person name="Fang T."/>
            <person name="Gihaz S."/>
            <person name="Thekkiniath J."/>
            <person name="Munshi M."/>
            <person name="Abel S."/>
            <person name="Ciampossin L."/>
            <person name="Batugedara G."/>
            <person name="Gupta M."/>
            <person name="Lu X.M."/>
            <person name="Lenz T."/>
            <person name="Chakravarty S."/>
            <person name="Cornillot E."/>
            <person name="Hu Y."/>
            <person name="Ma W."/>
            <person name="Gonzalez L.M."/>
            <person name="Sanchez S."/>
            <person name="Estrada K."/>
            <person name="Sanchez-Flores A."/>
            <person name="Montero E."/>
            <person name="Harb O.S."/>
            <person name="Le Roch K.G."/>
            <person name="Mamoun C.B."/>
        </authorList>
    </citation>
    <scope>NUCLEOTIDE SEQUENCE</scope>
    <source>
        <strain evidence="6">WA1</strain>
    </source>
</reference>
<keyword evidence="1 4" id="KW-0479">Metal-binding</keyword>
<proteinExistence type="predicted"/>
<protein>
    <submittedName>
        <fullName evidence="6">Bifunctional RING finger protein Unkempt-like/Zinc finger</fullName>
    </submittedName>
</protein>
<evidence type="ECO:0000259" key="5">
    <source>
        <dbReference type="PROSITE" id="PS50103"/>
    </source>
</evidence>
<dbReference type="KEGG" id="bdw:94336291"/>
<keyword evidence="2 4" id="KW-0863">Zinc-finger</keyword>
<evidence type="ECO:0000256" key="1">
    <source>
        <dbReference type="ARBA" id="ARBA00022723"/>
    </source>
</evidence>
<dbReference type="Gene3D" id="3.30.1370.210">
    <property type="match status" value="1"/>
</dbReference>
<gene>
    <name evidence="6" type="ORF">BdWA1_001993</name>
</gene>
<dbReference type="Proteomes" id="UP001214638">
    <property type="component" value="Unassembled WGS sequence"/>
</dbReference>
<evidence type="ECO:0000256" key="2">
    <source>
        <dbReference type="ARBA" id="ARBA00022771"/>
    </source>
</evidence>
<dbReference type="PANTHER" id="PTHR14493">
    <property type="entry name" value="UNKEMPT FAMILY MEMBER"/>
    <property type="match status" value="1"/>
</dbReference>
<evidence type="ECO:0000313" key="6">
    <source>
        <dbReference type="EMBL" id="KAK2196744.1"/>
    </source>
</evidence>
<evidence type="ECO:0000256" key="3">
    <source>
        <dbReference type="ARBA" id="ARBA00022833"/>
    </source>
</evidence>
<dbReference type="AlphaFoldDB" id="A0AAD9PL65"/>
<accession>A0AAD9PL65</accession>
<dbReference type="InterPro" id="IPR045234">
    <property type="entry name" value="Unkempt-like"/>
</dbReference>
<keyword evidence="3 4" id="KW-0862">Zinc</keyword>
<sequence>MPILSEEDLERFRTKVCTLASSMKCDFGVERCNYSHNLYWARRCPFYLRDSTILRYIPACCPDVELGESTTVLRNTCPRGNNCSFAHSWEEINYHPLVYKTEICKDYRLGKCKTYYCHLVHGLAEFRVPREFVLPKKRGLEIPHFEHVTLVENIRSVQCNTNAYQKERYVKLYPRESLALPTERELMDLDTGWSIRWSRDFRNFSKSTPDEHFFAQDEAGADGIEQWYTRAAAALDRNPAISTGTSGPAGQTFGTACQPCGHPGGPRQALVVRKPSGGRIEGQEIMGLGQYDSGTTKTTWTPQSSQDDILQDPGYNAKSSGILRSIARQCDVIKALCAENANDSVWVPITRQARHLCQLALDLKNEQSRDVSLDNSALSCNLGSLYNQLMDTIDFERSIEEDAHTCNNLSSLSVG</sequence>
<feature type="domain" description="C3H1-type" evidence="5">
    <location>
        <begin position="55"/>
        <end position="90"/>
    </location>
</feature>
<feature type="zinc finger region" description="C3H1-type" evidence="4">
    <location>
        <begin position="55"/>
        <end position="90"/>
    </location>
</feature>
<evidence type="ECO:0000313" key="7">
    <source>
        <dbReference type="Proteomes" id="UP001214638"/>
    </source>
</evidence>
<name>A0AAD9PL65_9APIC</name>
<keyword evidence="7" id="KW-1185">Reference proteome</keyword>
<dbReference type="GO" id="GO:0008270">
    <property type="term" value="F:zinc ion binding"/>
    <property type="evidence" value="ECO:0007669"/>
    <property type="project" value="UniProtKB-KW"/>
</dbReference>